<comment type="caution">
    <text evidence="7">The sequence shown here is derived from an EMBL/GenBank/DDBJ whole genome shotgun (WGS) entry which is preliminary data.</text>
</comment>
<feature type="region of interest" description="Disordered" evidence="5">
    <location>
        <begin position="1"/>
        <end position="21"/>
    </location>
</feature>
<dbReference type="AlphaFoldDB" id="A0A7M4DDY0"/>
<dbReference type="PRINTS" id="PR00455">
    <property type="entry name" value="HTHTETR"/>
</dbReference>
<evidence type="ECO:0000256" key="5">
    <source>
        <dbReference type="SAM" id="MobiDB-lite"/>
    </source>
</evidence>
<gene>
    <name evidence="7" type="ORF">HALOF300_00320</name>
</gene>
<dbReference type="Gene3D" id="1.10.357.10">
    <property type="entry name" value="Tetracycline Repressor, domain 2"/>
    <property type="match status" value="1"/>
</dbReference>
<dbReference type="PROSITE" id="PS50977">
    <property type="entry name" value="HTH_TETR_2"/>
    <property type="match status" value="1"/>
</dbReference>
<accession>A0A7M4DDY0</accession>
<proteinExistence type="predicted"/>
<name>A0A7M4DDY0_9MICO</name>
<dbReference type="SUPFAM" id="SSF48498">
    <property type="entry name" value="Tetracyclin repressor-like, C-terminal domain"/>
    <property type="match status" value="1"/>
</dbReference>
<dbReference type="Pfam" id="PF00440">
    <property type="entry name" value="TetR_N"/>
    <property type="match status" value="1"/>
</dbReference>
<dbReference type="InterPro" id="IPR009057">
    <property type="entry name" value="Homeodomain-like_sf"/>
</dbReference>
<dbReference type="InterPro" id="IPR001647">
    <property type="entry name" value="HTH_TetR"/>
</dbReference>
<evidence type="ECO:0000256" key="1">
    <source>
        <dbReference type="ARBA" id="ARBA00023015"/>
    </source>
</evidence>
<sequence length="196" mass="21188">MPLPPQSAPPRTNRGRAAGPENRRALIAAAREIYADDGPDAPFSAVAKRAGVGQGSLYRHFPDRTALAIAVYEENLADLEAYARAGRITLDDLFTRAITQAASSMGFIALIESDRHDPRVEALGARFLEVVERLLEREQAAGRLGEHVEPKDITISTGMLATEISRTDPDQRDAVASRILTILHNAFAPGAGRPKP</sequence>
<dbReference type="PANTHER" id="PTHR30055:SF234">
    <property type="entry name" value="HTH-TYPE TRANSCRIPTIONAL REGULATOR BETI"/>
    <property type="match status" value="1"/>
</dbReference>
<keyword evidence="2 4" id="KW-0238">DNA-binding</keyword>
<keyword evidence="8" id="KW-1185">Reference proteome</keyword>
<feature type="domain" description="HTH tetR-type" evidence="6">
    <location>
        <begin position="20"/>
        <end position="79"/>
    </location>
</feature>
<keyword evidence="1" id="KW-0805">Transcription regulation</keyword>
<dbReference type="InterPro" id="IPR036271">
    <property type="entry name" value="Tet_transcr_reg_TetR-rel_C_sf"/>
</dbReference>
<evidence type="ECO:0000259" key="6">
    <source>
        <dbReference type="PROSITE" id="PS50977"/>
    </source>
</evidence>
<evidence type="ECO:0000256" key="4">
    <source>
        <dbReference type="PROSITE-ProRule" id="PRU00335"/>
    </source>
</evidence>
<feature type="DNA-binding region" description="H-T-H motif" evidence="4">
    <location>
        <begin position="42"/>
        <end position="61"/>
    </location>
</feature>
<evidence type="ECO:0000313" key="8">
    <source>
        <dbReference type="Proteomes" id="UP000419743"/>
    </source>
</evidence>
<evidence type="ECO:0000313" key="7">
    <source>
        <dbReference type="EMBL" id="VZO35094.1"/>
    </source>
</evidence>
<evidence type="ECO:0000256" key="2">
    <source>
        <dbReference type="ARBA" id="ARBA00023125"/>
    </source>
</evidence>
<dbReference type="EMBL" id="CACRYJ010000006">
    <property type="protein sequence ID" value="VZO35094.1"/>
    <property type="molecule type" value="Genomic_DNA"/>
</dbReference>
<dbReference type="GO" id="GO:0000976">
    <property type="term" value="F:transcription cis-regulatory region binding"/>
    <property type="evidence" value="ECO:0007669"/>
    <property type="project" value="TreeGrafter"/>
</dbReference>
<organism evidence="7 8">
    <name type="scientific">Occultella aeris</name>
    <dbReference type="NCBI Taxonomy" id="2761496"/>
    <lineage>
        <taxon>Bacteria</taxon>
        <taxon>Bacillati</taxon>
        <taxon>Actinomycetota</taxon>
        <taxon>Actinomycetes</taxon>
        <taxon>Micrococcales</taxon>
        <taxon>Ruaniaceae</taxon>
        <taxon>Occultella</taxon>
    </lineage>
</organism>
<protein>
    <submittedName>
        <fullName evidence="7">Bacterial regulatory proteins, tetR family</fullName>
    </submittedName>
</protein>
<dbReference type="SUPFAM" id="SSF46689">
    <property type="entry name" value="Homeodomain-like"/>
    <property type="match status" value="1"/>
</dbReference>
<dbReference type="GO" id="GO:0003700">
    <property type="term" value="F:DNA-binding transcription factor activity"/>
    <property type="evidence" value="ECO:0007669"/>
    <property type="project" value="TreeGrafter"/>
</dbReference>
<reference evidence="7 8" key="1">
    <citation type="submission" date="2019-11" db="EMBL/GenBank/DDBJ databases">
        <authorList>
            <person name="Criscuolo A."/>
        </authorList>
    </citation>
    <scope>NUCLEOTIDE SEQUENCE [LARGE SCALE GENOMIC DNA]</scope>
    <source>
        <strain evidence="7">CIP111667</strain>
    </source>
</reference>
<dbReference type="InterPro" id="IPR050109">
    <property type="entry name" value="HTH-type_TetR-like_transc_reg"/>
</dbReference>
<dbReference type="RefSeq" id="WP_156738897.1">
    <property type="nucleotide sequence ID" value="NZ_CACRYJ010000006.1"/>
</dbReference>
<dbReference type="PANTHER" id="PTHR30055">
    <property type="entry name" value="HTH-TYPE TRANSCRIPTIONAL REGULATOR RUTR"/>
    <property type="match status" value="1"/>
</dbReference>
<keyword evidence="3" id="KW-0804">Transcription</keyword>
<evidence type="ECO:0000256" key="3">
    <source>
        <dbReference type="ARBA" id="ARBA00023163"/>
    </source>
</evidence>
<dbReference type="Proteomes" id="UP000419743">
    <property type="component" value="Unassembled WGS sequence"/>
</dbReference>